<sequence>MKHPLNPDAPRTALRVENATLVDGTGAAPVTDAVVIADAEGVIRYAGPAATAPPVLPGSSGPGAAGGTTVIDAGGRTVLPGFFDCHVHLAYAHGAHPGRRGELDPVLVTLDTAARLRQTLDAGITTARDLAGLSAGFRTAVESGRIVGPRLHTAVRVISHTGGHADVRLPDGTDLSAGMSELADSVDESRLAVRRVLREGADLVKICATGGMGSPYDQPDDEGLLEEEIRAVVDEARRHGNKPVAAHAQGNAGILNAIRGGVTSIEHGYGMDDRAIEMAGERDVFVVPTLSTVYAGINKDTMAPYHYEKKVRWSGMTKENISRAIARGSRIALGTDAAVGPHGQNLMELSYLVDLGMSPMDAIVAGTRTSAELLGLADRLGTLTAGRAADLVIADGDPLADIGVLGDPANIVCVVQDGRVRKDTVGAIATAAAPDRSKP</sequence>
<dbReference type="Proteomes" id="UP001348369">
    <property type="component" value="Plasmid unnamed1"/>
</dbReference>
<proteinExistence type="predicted"/>
<keyword evidence="1" id="KW-0614">Plasmid</keyword>
<gene>
    <name evidence="1" type="ORF">OG835_42460</name>
</gene>
<protein>
    <submittedName>
        <fullName evidence="1">Amidohydrolase family protein</fullName>
    </submittedName>
</protein>
<accession>A0ACD4ZYF0</accession>
<evidence type="ECO:0000313" key="1">
    <source>
        <dbReference type="EMBL" id="WSC03548.1"/>
    </source>
</evidence>
<name>A0ACD4ZYF0_9ACTN</name>
<geneLocation type="plasmid" evidence="1 2">
    <name>unnamed1</name>
</geneLocation>
<evidence type="ECO:0000313" key="2">
    <source>
        <dbReference type="Proteomes" id="UP001348369"/>
    </source>
</evidence>
<keyword evidence="2" id="KW-1185">Reference proteome</keyword>
<organism evidence="1 2">
    <name type="scientific">Streptomyces scopuliridis</name>
    <dbReference type="NCBI Taxonomy" id="452529"/>
    <lineage>
        <taxon>Bacteria</taxon>
        <taxon>Bacillati</taxon>
        <taxon>Actinomycetota</taxon>
        <taxon>Actinomycetes</taxon>
        <taxon>Kitasatosporales</taxon>
        <taxon>Streptomycetaceae</taxon>
        <taxon>Streptomyces</taxon>
    </lineage>
</organism>
<dbReference type="EMBL" id="CP109110">
    <property type="protein sequence ID" value="WSC03548.1"/>
    <property type="molecule type" value="Genomic_DNA"/>
</dbReference>
<reference evidence="1" key="1">
    <citation type="submission" date="2022-10" db="EMBL/GenBank/DDBJ databases">
        <title>The complete genomes of actinobacterial strains from the NBC collection.</title>
        <authorList>
            <person name="Joergensen T.S."/>
            <person name="Alvarez Arevalo M."/>
            <person name="Sterndorff E.B."/>
            <person name="Faurdal D."/>
            <person name="Vuksanovic O."/>
            <person name="Mourched A.-S."/>
            <person name="Charusanti P."/>
            <person name="Shaw S."/>
            <person name="Blin K."/>
            <person name="Weber T."/>
        </authorList>
    </citation>
    <scope>NUCLEOTIDE SEQUENCE</scope>
    <source>
        <strain evidence="1">NBC 01771</strain>
    </source>
</reference>